<accession>A0A7G5H131</accession>
<dbReference type="EMBL" id="CP059732">
    <property type="protein sequence ID" value="QMW04823.1"/>
    <property type="molecule type" value="Genomic_DNA"/>
</dbReference>
<dbReference type="RefSeq" id="WP_182462175.1">
    <property type="nucleotide sequence ID" value="NZ_CP059732.1"/>
</dbReference>
<feature type="region of interest" description="Disordered" evidence="1">
    <location>
        <begin position="55"/>
        <end position="85"/>
    </location>
</feature>
<reference evidence="2 3" key="1">
    <citation type="submission" date="2020-07" db="EMBL/GenBank/DDBJ databases">
        <title>Spirosoma foliorum sp. nov., isolated from the leaves on the Nejang mountain Korea, Republic of.</title>
        <authorList>
            <person name="Ho H."/>
            <person name="Lee Y.-J."/>
            <person name="Nurcahyanto D.-A."/>
            <person name="Kim S.-G."/>
        </authorList>
    </citation>
    <scope>NUCLEOTIDE SEQUENCE [LARGE SCALE GENOMIC DNA]</scope>
    <source>
        <strain evidence="2 3">PL0136</strain>
    </source>
</reference>
<name>A0A7G5H131_9BACT</name>
<evidence type="ECO:0000256" key="1">
    <source>
        <dbReference type="SAM" id="MobiDB-lite"/>
    </source>
</evidence>
<evidence type="ECO:0000313" key="2">
    <source>
        <dbReference type="EMBL" id="QMW04823.1"/>
    </source>
</evidence>
<sequence length="147" mass="16808">MDQLNLSPTQQNELTMRQTVEQIHLGKLNLDQAAVQFEVNRKAVRHWVDKVEKEAETNRETGAELPNLPPVQNKKTARRAPLQSEDQHELRAKVYALEQELEVAKFKALYYSTLIKVAEQELGVDIEKKPLWPGPLASHSIHAHELS</sequence>
<protein>
    <recommendedName>
        <fullName evidence="4">Helix-turn-helix domain-containing protein</fullName>
    </recommendedName>
</protein>
<evidence type="ECO:0000313" key="3">
    <source>
        <dbReference type="Proteomes" id="UP000515369"/>
    </source>
</evidence>
<dbReference type="AlphaFoldDB" id="A0A7G5H131"/>
<dbReference type="KEGG" id="sfol:H3H32_07855"/>
<proteinExistence type="predicted"/>
<keyword evidence="3" id="KW-1185">Reference proteome</keyword>
<organism evidence="2 3">
    <name type="scientific">Spirosoma foliorum</name>
    <dbReference type="NCBI Taxonomy" id="2710596"/>
    <lineage>
        <taxon>Bacteria</taxon>
        <taxon>Pseudomonadati</taxon>
        <taxon>Bacteroidota</taxon>
        <taxon>Cytophagia</taxon>
        <taxon>Cytophagales</taxon>
        <taxon>Cytophagaceae</taxon>
        <taxon>Spirosoma</taxon>
    </lineage>
</organism>
<dbReference type="Proteomes" id="UP000515369">
    <property type="component" value="Chromosome"/>
</dbReference>
<evidence type="ECO:0008006" key="4">
    <source>
        <dbReference type="Google" id="ProtNLM"/>
    </source>
</evidence>
<gene>
    <name evidence="2" type="ORF">H3H32_07855</name>
</gene>